<sequence length="84" mass="8498">MSTLGSLSQEGGAVAATFPSLAPSASPAPAQIESASSQDPNTVSAQQASEGADVHVIEIDDDVADGNKNKLRYAVRPREGCPGC</sequence>
<feature type="region of interest" description="Disordered" evidence="1">
    <location>
        <begin position="18"/>
        <end position="68"/>
    </location>
</feature>
<name>A0A6G1EUJ0_9ORYZ</name>
<reference evidence="2 3" key="1">
    <citation type="submission" date="2019-11" db="EMBL/GenBank/DDBJ databases">
        <title>Whole genome sequence of Oryza granulata.</title>
        <authorList>
            <person name="Li W."/>
        </authorList>
    </citation>
    <scope>NUCLEOTIDE SEQUENCE [LARGE SCALE GENOMIC DNA]</scope>
    <source>
        <strain evidence="3">cv. Menghai</strain>
        <tissue evidence="2">Leaf</tissue>
    </source>
</reference>
<gene>
    <name evidence="2" type="ORF">E2562_039394</name>
</gene>
<dbReference type="Proteomes" id="UP000479710">
    <property type="component" value="Unassembled WGS sequence"/>
</dbReference>
<proteinExistence type="predicted"/>
<accession>A0A6G1EUJ0</accession>
<dbReference type="EMBL" id="SPHZ02000003">
    <property type="protein sequence ID" value="KAF0928281.1"/>
    <property type="molecule type" value="Genomic_DNA"/>
</dbReference>
<protein>
    <submittedName>
        <fullName evidence="2">Uncharacterized protein</fullName>
    </submittedName>
</protein>
<evidence type="ECO:0000256" key="1">
    <source>
        <dbReference type="SAM" id="MobiDB-lite"/>
    </source>
</evidence>
<dbReference type="AlphaFoldDB" id="A0A6G1EUJ0"/>
<keyword evidence="3" id="KW-1185">Reference proteome</keyword>
<evidence type="ECO:0000313" key="2">
    <source>
        <dbReference type="EMBL" id="KAF0928281.1"/>
    </source>
</evidence>
<feature type="compositionally biased region" description="Polar residues" evidence="1">
    <location>
        <begin position="38"/>
        <end position="49"/>
    </location>
</feature>
<feature type="compositionally biased region" description="Low complexity" evidence="1">
    <location>
        <begin position="18"/>
        <end position="37"/>
    </location>
</feature>
<organism evidence="2 3">
    <name type="scientific">Oryza meyeriana var. granulata</name>
    <dbReference type="NCBI Taxonomy" id="110450"/>
    <lineage>
        <taxon>Eukaryota</taxon>
        <taxon>Viridiplantae</taxon>
        <taxon>Streptophyta</taxon>
        <taxon>Embryophyta</taxon>
        <taxon>Tracheophyta</taxon>
        <taxon>Spermatophyta</taxon>
        <taxon>Magnoliopsida</taxon>
        <taxon>Liliopsida</taxon>
        <taxon>Poales</taxon>
        <taxon>Poaceae</taxon>
        <taxon>BOP clade</taxon>
        <taxon>Oryzoideae</taxon>
        <taxon>Oryzeae</taxon>
        <taxon>Oryzinae</taxon>
        <taxon>Oryza</taxon>
        <taxon>Oryza meyeriana</taxon>
    </lineage>
</organism>
<comment type="caution">
    <text evidence="2">The sequence shown here is derived from an EMBL/GenBank/DDBJ whole genome shotgun (WGS) entry which is preliminary data.</text>
</comment>
<evidence type="ECO:0000313" key="3">
    <source>
        <dbReference type="Proteomes" id="UP000479710"/>
    </source>
</evidence>